<evidence type="ECO:0000256" key="7">
    <source>
        <dbReference type="SAM" id="Phobius"/>
    </source>
</evidence>
<feature type="transmembrane region" description="Helical" evidence="7">
    <location>
        <begin position="296"/>
        <end position="319"/>
    </location>
</feature>
<dbReference type="Pfam" id="PF02080">
    <property type="entry name" value="TrkA_C"/>
    <property type="match status" value="1"/>
</dbReference>
<sequence length="668" mass="73466">MEIEFLKELIVILGLSTGVVLFCQKLKMPSIMGFLITGVLAGPHGLGLVYSLHEVEMIAEIGIIFLLFTIGIEFSFEHLLQMKRTVLQGGFLQVALTIFTVACAFGLLGQNLNVGIFAGFLLALSSTAIVLKLMQSRLEMDSPHGKIVLGVLIFQDLVIVPMMLLTPILAGKAENPGLSLLLLGLKSLAVGLGVWVVSKWLMPRLLFQIVKSRNSELFLLSMISICMVIAFLTSSLGLSLSLGAFLAGLIISESEYSHQAMSNILPFRDIFISFFFVSIGMLLDLSFFITHLGQILVWVVAVLLLKILTGLIASASLGYPLRTNLLSALALCQVGEFSFVLSKSGVEFGLLSEQNYQLFLAVSICTMAVTPSLIALGPKTSEMVTRLPIPRRFTGHLTLPDQLESHSDSETLHNHLVIIGYGINGQNLARAAKAGGIPYAILETNALTVQTFKAQGEPIHYGDASQALILEQVKLTQARVAVIAISDPDATRRIIAAIRAMNDRLYLIVRTRFVSEIAELLKLGADRVIPEEFETSVEIFSLVLRKYFVPEEEILNFVEEVRADGYGMLRGLQRDKLSIQELQEEIEIFSRRLAEGSVLVGQSLLESNLRQRYGITVLAIRRESQLISQLDIHSRFRAGDVLVMMGHAQLFSDTAELFKDLSENSQAL</sequence>
<keyword evidence="3" id="KW-0813">Transport</keyword>
<evidence type="ECO:0000259" key="8">
    <source>
        <dbReference type="PROSITE" id="PS51201"/>
    </source>
</evidence>
<dbReference type="InterPro" id="IPR006037">
    <property type="entry name" value="RCK_C"/>
</dbReference>
<dbReference type="Gene3D" id="3.30.70.1450">
    <property type="entry name" value="Regulator of K+ conductance, C-terminal domain"/>
    <property type="match status" value="1"/>
</dbReference>
<feature type="transmembrane region" description="Helical" evidence="7">
    <location>
        <begin position="217"/>
        <end position="250"/>
    </location>
</feature>
<protein>
    <submittedName>
        <fullName evidence="10">Potassium transporter KefB</fullName>
    </submittedName>
</protein>
<dbReference type="PANTHER" id="PTHR42751">
    <property type="entry name" value="SODIUM/HYDROGEN EXCHANGER FAMILY/TRKA DOMAIN PROTEIN"/>
    <property type="match status" value="1"/>
</dbReference>
<dbReference type="EMBL" id="PFFQ01000012">
    <property type="protein sequence ID" value="PIW18679.1"/>
    <property type="molecule type" value="Genomic_DNA"/>
</dbReference>
<organism evidence="10 11">
    <name type="scientific">bacterium (Candidatus Blackallbacteria) CG17_big_fil_post_rev_8_21_14_2_50_48_46</name>
    <dbReference type="NCBI Taxonomy" id="2014261"/>
    <lineage>
        <taxon>Bacteria</taxon>
        <taxon>Candidatus Blackallbacteria</taxon>
    </lineage>
</organism>
<dbReference type="InterPro" id="IPR003148">
    <property type="entry name" value="RCK_N"/>
</dbReference>
<dbReference type="PROSITE" id="PS51202">
    <property type="entry name" value="RCK_C"/>
    <property type="match status" value="1"/>
</dbReference>
<feature type="transmembrane region" description="Helical" evidence="7">
    <location>
        <begin position="147"/>
        <end position="170"/>
    </location>
</feature>
<feature type="transmembrane region" description="Helical" evidence="7">
    <location>
        <begin position="57"/>
        <end position="74"/>
    </location>
</feature>
<evidence type="ECO:0000256" key="5">
    <source>
        <dbReference type="ARBA" id="ARBA00022989"/>
    </source>
</evidence>
<feature type="transmembrane region" description="Helical" evidence="7">
    <location>
        <begin position="86"/>
        <end position="108"/>
    </location>
</feature>
<keyword evidence="4 7" id="KW-0812">Transmembrane</keyword>
<keyword evidence="5 7" id="KW-1133">Transmembrane helix</keyword>
<dbReference type="AlphaFoldDB" id="A0A2M7G999"/>
<reference evidence="10 11" key="1">
    <citation type="submission" date="2017-09" db="EMBL/GenBank/DDBJ databases">
        <title>Depth-based differentiation of microbial function through sediment-hosted aquifers and enrichment of novel symbionts in the deep terrestrial subsurface.</title>
        <authorList>
            <person name="Probst A.J."/>
            <person name="Ladd B."/>
            <person name="Jarett J.K."/>
            <person name="Geller-Mcgrath D.E."/>
            <person name="Sieber C.M."/>
            <person name="Emerson J.B."/>
            <person name="Anantharaman K."/>
            <person name="Thomas B.C."/>
            <person name="Malmstrom R."/>
            <person name="Stieglmeier M."/>
            <person name="Klingl A."/>
            <person name="Woyke T."/>
            <person name="Ryan C.M."/>
            <person name="Banfield J.F."/>
        </authorList>
    </citation>
    <scope>NUCLEOTIDE SEQUENCE [LARGE SCALE GENOMIC DNA]</scope>
    <source>
        <strain evidence="10">CG17_big_fil_post_rev_8_21_14_2_50_48_46</strain>
    </source>
</reference>
<evidence type="ECO:0000256" key="4">
    <source>
        <dbReference type="ARBA" id="ARBA00022692"/>
    </source>
</evidence>
<dbReference type="SUPFAM" id="SSF116726">
    <property type="entry name" value="TrkA C-terminal domain-like"/>
    <property type="match status" value="1"/>
</dbReference>
<dbReference type="InterPro" id="IPR038770">
    <property type="entry name" value="Na+/solute_symporter_sf"/>
</dbReference>
<feature type="transmembrane region" description="Helical" evidence="7">
    <location>
        <begin position="6"/>
        <end position="23"/>
    </location>
</feature>
<evidence type="ECO:0000313" key="11">
    <source>
        <dbReference type="Proteomes" id="UP000231019"/>
    </source>
</evidence>
<dbReference type="GO" id="GO:0015297">
    <property type="term" value="F:antiporter activity"/>
    <property type="evidence" value="ECO:0007669"/>
    <property type="project" value="InterPro"/>
</dbReference>
<dbReference type="Gene3D" id="1.20.1530.20">
    <property type="match status" value="1"/>
</dbReference>
<gene>
    <name evidence="10" type="ORF">COW36_05125</name>
</gene>
<dbReference type="InterPro" id="IPR036721">
    <property type="entry name" value="RCK_C_sf"/>
</dbReference>
<dbReference type="Pfam" id="PF00999">
    <property type="entry name" value="Na_H_Exchanger"/>
    <property type="match status" value="1"/>
</dbReference>
<dbReference type="InterPro" id="IPR006153">
    <property type="entry name" value="Cation/H_exchanger_TM"/>
</dbReference>
<evidence type="ECO:0000256" key="1">
    <source>
        <dbReference type="ARBA" id="ARBA00004141"/>
    </source>
</evidence>
<dbReference type="GO" id="GO:0006813">
    <property type="term" value="P:potassium ion transport"/>
    <property type="evidence" value="ECO:0007669"/>
    <property type="project" value="InterPro"/>
</dbReference>
<comment type="caution">
    <text evidence="10">The sequence shown here is derived from an EMBL/GenBank/DDBJ whole genome shotgun (WGS) entry which is preliminary data.</text>
</comment>
<feature type="transmembrane region" description="Helical" evidence="7">
    <location>
        <begin position="176"/>
        <end position="197"/>
    </location>
</feature>
<evidence type="ECO:0000313" key="10">
    <source>
        <dbReference type="EMBL" id="PIW18679.1"/>
    </source>
</evidence>
<dbReference type="InterPro" id="IPR036291">
    <property type="entry name" value="NAD(P)-bd_dom_sf"/>
</dbReference>
<dbReference type="Proteomes" id="UP000231019">
    <property type="component" value="Unassembled WGS sequence"/>
</dbReference>
<dbReference type="Pfam" id="PF02254">
    <property type="entry name" value="TrkA_N"/>
    <property type="match status" value="1"/>
</dbReference>
<comment type="similarity">
    <text evidence="2">Belongs to the monovalent cation:proton antiporter 2 (CPA2) transporter (TC 2.A.37) family.</text>
</comment>
<dbReference type="PANTHER" id="PTHR42751:SF3">
    <property type="entry name" value="SODIUM_GLUTAMATE SYMPORTER"/>
    <property type="match status" value="1"/>
</dbReference>
<name>A0A2M7G999_9BACT</name>
<feature type="domain" description="RCK N-terminal" evidence="8">
    <location>
        <begin position="413"/>
        <end position="530"/>
    </location>
</feature>
<proteinExistence type="inferred from homology"/>
<dbReference type="Gene3D" id="3.40.50.720">
    <property type="entry name" value="NAD(P)-binding Rossmann-like Domain"/>
    <property type="match status" value="1"/>
</dbReference>
<keyword evidence="6 7" id="KW-0472">Membrane</keyword>
<dbReference type="GO" id="GO:1902600">
    <property type="term" value="P:proton transmembrane transport"/>
    <property type="evidence" value="ECO:0007669"/>
    <property type="project" value="InterPro"/>
</dbReference>
<dbReference type="PROSITE" id="PS51201">
    <property type="entry name" value="RCK_N"/>
    <property type="match status" value="1"/>
</dbReference>
<feature type="transmembrane region" description="Helical" evidence="7">
    <location>
        <begin position="114"/>
        <end position="135"/>
    </location>
</feature>
<comment type="subcellular location">
    <subcellularLocation>
        <location evidence="1">Membrane</location>
        <topology evidence="1">Multi-pass membrane protein</topology>
    </subcellularLocation>
</comment>
<dbReference type="SUPFAM" id="SSF51735">
    <property type="entry name" value="NAD(P)-binding Rossmann-fold domains"/>
    <property type="match status" value="1"/>
</dbReference>
<evidence type="ECO:0000256" key="6">
    <source>
        <dbReference type="ARBA" id="ARBA00023136"/>
    </source>
</evidence>
<feature type="domain" description="RCK C-terminal" evidence="9">
    <location>
        <begin position="574"/>
        <end position="661"/>
    </location>
</feature>
<feature type="transmembrane region" description="Helical" evidence="7">
    <location>
        <begin position="270"/>
        <end position="289"/>
    </location>
</feature>
<evidence type="ECO:0000259" key="9">
    <source>
        <dbReference type="PROSITE" id="PS51202"/>
    </source>
</evidence>
<dbReference type="GO" id="GO:0008324">
    <property type="term" value="F:monoatomic cation transmembrane transporter activity"/>
    <property type="evidence" value="ECO:0007669"/>
    <property type="project" value="InterPro"/>
</dbReference>
<dbReference type="GO" id="GO:0016020">
    <property type="term" value="C:membrane"/>
    <property type="evidence" value="ECO:0007669"/>
    <property type="project" value="UniProtKB-SubCell"/>
</dbReference>
<evidence type="ECO:0000256" key="2">
    <source>
        <dbReference type="ARBA" id="ARBA00005551"/>
    </source>
</evidence>
<feature type="transmembrane region" description="Helical" evidence="7">
    <location>
        <begin position="30"/>
        <end position="51"/>
    </location>
</feature>
<accession>A0A2M7G999</accession>
<evidence type="ECO:0000256" key="3">
    <source>
        <dbReference type="ARBA" id="ARBA00022448"/>
    </source>
</evidence>